<name>A0A0G1RT65_9BACT</name>
<proteinExistence type="predicted"/>
<comment type="caution">
    <text evidence="1">The sequence shown here is derived from an EMBL/GenBank/DDBJ whole genome shotgun (WGS) entry which is preliminary data.</text>
</comment>
<accession>A0A0G1RT65</accession>
<protein>
    <submittedName>
        <fullName evidence="1">Uncharacterized protein</fullName>
    </submittedName>
</protein>
<evidence type="ECO:0000313" key="2">
    <source>
        <dbReference type="Proteomes" id="UP000034794"/>
    </source>
</evidence>
<gene>
    <name evidence="1" type="ORF">UX47_C0006G0099</name>
</gene>
<dbReference type="AlphaFoldDB" id="A0A0G1RT65"/>
<organism evidence="1 2">
    <name type="scientific">Candidatus Collierbacteria bacterium GW2011_GWA2_46_26</name>
    <dbReference type="NCBI Taxonomy" id="1618381"/>
    <lineage>
        <taxon>Bacteria</taxon>
        <taxon>Candidatus Collieribacteriota</taxon>
    </lineage>
</organism>
<dbReference type="EMBL" id="LCMI01000006">
    <property type="protein sequence ID" value="KKU33128.1"/>
    <property type="molecule type" value="Genomic_DNA"/>
</dbReference>
<reference evidence="1 2" key="1">
    <citation type="journal article" date="2015" name="Nature">
        <title>rRNA introns, odd ribosomes, and small enigmatic genomes across a large radiation of phyla.</title>
        <authorList>
            <person name="Brown C.T."/>
            <person name="Hug L.A."/>
            <person name="Thomas B.C."/>
            <person name="Sharon I."/>
            <person name="Castelle C.J."/>
            <person name="Singh A."/>
            <person name="Wilkins M.J."/>
            <person name="Williams K.H."/>
            <person name="Banfield J.F."/>
        </authorList>
    </citation>
    <scope>NUCLEOTIDE SEQUENCE [LARGE SCALE GENOMIC DNA]</scope>
</reference>
<dbReference type="Proteomes" id="UP000034794">
    <property type="component" value="Unassembled WGS sequence"/>
</dbReference>
<evidence type="ECO:0000313" key="1">
    <source>
        <dbReference type="EMBL" id="KKU33128.1"/>
    </source>
</evidence>
<sequence>MKQPDDVDSDARGKESCDTVSRVFKKRPWVIEIRETVQNGDEDEDGYDMFVQVNPSFLKAIKMNGHRKELPVQIKSSRRRIKSFIRKYAKQLRFFNVSRRSHLFVLCGTYAEELILADIVGQLVVHASGFGMSEKEVLNCLNSFGDKAAVEAYKQKKSLLSDLWYGEKLPT</sequence>